<feature type="compositionally biased region" description="Pro residues" evidence="5">
    <location>
        <begin position="190"/>
        <end position="205"/>
    </location>
</feature>
<feature type="region of interest" description="Disordered" evidence="5">
    <location>
        <begin position="452"/>
        <end position="474"/>
    </location>
</feature>
<feature type="compositionally biased region" description="Pro residues" evidence="5">
    <location>
        <begin position="61"/>
        <end position="76"/>
    </location>
</feature>
<dbReference type="SUPFAM" id="SSF140125">
    <property type="entry name" value="Rabenosyn-5 Rab-binding domain-like"/>
    <property type="match status" value="1"/>
</dbReference>
<evidence type="ECO:0000256" key="5">
    <source>
        <dbReference type="SAM" id="MobiDB-lite"/>
    </source>
</evidence>
<dbReference type="Proteomes" id="UP000518752">
    <property type="component" value="Unassembled WGS sequence"/>
</dbReference>
<dbReference type="SUPFAM" id="SSF57903">
    <property type="entry name" value="FYVE/PHD zinc finger"/>
    <property type="match status" value="1"/>
</dbReference>
<reference evidence="7 8" key="1">
    <citation type="journal article" date="2020" name="ISME J.">
        <title>Uncovering the hidden diversity of litter-decomposition mechanisms in mushroom-forming fungi.</title>
        <authorList>
            <person name="Floudas D."/>
            <person name="Bentzer J."/>
            <person name="Ahren D."/>
            <person name="Johansson T."/>
            <person name="Persson P."/>
            <person name="Tunlid A."/>
        </authorList>
    </citation>
    <scope>NUCLEOTIDE SEQUENCE [LARGE SCALE GENOMIC DNA]</scope>
    <source>
        <strain evidence="7 8">CBS 406.79</strain>
    </source>
</reference>
<evidence type="ECO:0000313" key="7">
    <source>
        <dbReference type="EMBL" id="KAF5391743.1"/>
    </source>
</evidence>
<proteinExistence type="predicted"/>
<feature type="compositionally biased region" description="Polar residues" evidence="5">
    <location>
        <begin position="650"/>
        <end position="659"/>
    </location>
</feature>
<feature type="compositionally biased region" description="Low complexity" evidence="5">
    <location>
        <begin position="106"/>
        <end position="129"/>
    </location>
</feature>
<dbReference type="PANTHER" id="PTHR13510:SF44">
    <property type="entry name" value="RABENOSYN-5"/>
    <property type="match status" value="1"/>
</dbReference>
<feature type="compositionally biased region" description="Low complexity" evidence="5">
    <location>
        <begin position="226"/>
        <end position="247"/>
    </location>
</feature>
<evidence type="ECO:0000256" key="2">
    <source>
        <dbReference type="ARBA" id="ARBA00022771"/>
    </source>
</evidence>
<feature type="region of interest" description="Disordered" evidence="5">
    <location>
        <begin position="307"/>
        <end position="332"/>
    </location>
</feature>
<feature type="region of interest" description="Disordered" evidence="5">
    <location>
        <begin position="1"/>
        <end position="263"/>
    </location>
</feature>
<keyword evidence="2 4" id="KW-0863">Zinc-finger</keyword>
<feature type="region of interest" description="Disordered" evidence="5">
    <location>
        <begin position="628"/>
        <end position="659"/>
    </location>
</feature>
<dbReference type="InterPro" id="IPR036531">
    <property type="entry name" value="Rbsn_Rab-bd_sf"/>
</dbReference>
<feature type="compositionally biased region" description="Polar residues" evidence="5">
    <location>
        <begin position="43"/>
        <end position="57"/>
    </location>
</feature>
<comment type="caution">
    <text evidence="7">The sequence shown here is derived from an EMBL/GenBank/DDBJ whole genome shotgun (WGS) entry which is preliminary data.</text>
</comment>
<feature type="compositionally biased region" description="Low complexity" evidence="5">
    <location>
        <begin position="27"/>
        <end position="42"/>
    </location>
</feature>
<sequence>MGSFGLSGDEHAPVKYAPYRPKRHSRNTSSSSNSNITPNWTSANNHTNGSKLIQENGPNPSSLPPLAPASPIPPVEDNPVEEPSSPPTTAPTTPAVVLISSPPPAAAASSSSAASSSRPSPTPITSTSTFRRVRPNVSSPLARPNSMLVSHRNGSRSTSSPLARPNSMLILDRSDSTTSSASASPSSSVAPPPALSPPIPVPIPLHTPAASVPNLNPISPLPLPRSPSRSGSAATPTPPSAATRLPTKAPYLPGFQPRGVSRNHTDDFSTFRKLARNGPESNSQKRVERTKLERRLEKIITLHFPEPPTVHSKEKEKSMTESRVRPSLLSAGDTRKRTSSFFEGLDIRRMSSSFLGNASEAEGIRSAEQRISPWQPDSAVFRCPHCDASFHPLSNRKHHCRLCGRVVCALGIRKPQRPEPCSILFVVDPKTGQIEQVEEGVDYGVRKRKTSVDMRSVSSNGTPPKPDEDEEEESQKFLRGVRVCRECKPVLLRQQYLRERISAVNGDGTVGKFVRLYEAFLSLEKEIEESLPQFEELLASLRSNANSGEVPATLNAAAATERKRLLKSFGAYDAITKKIRDLPCRDSRGNSLKLSGGHSQERVQAAISLRGARFLEARMVGLGVVPVQEHKRNGSKSKGGSGNEVNSKSTTSDEGAVDSQSNLHAALQPLLEQESLLESYVAEATATRKFEDAKTLRRNLREIQSEIERLVNASGE</sequence>
<evidence type="ECO:0000256" key="3">
    <source>
        <dbReference type="ARBA" id="ARBA00022833"/>
    </source>
</evidence>
<dbReference type="InterPro" id="IPR013083">
    <property type="entry name" value="Znf_RING/FYVE/PHD"/>
</dbReference>
<dbReference type="InterPro" id="IPR017455">
    <property type="entry name" value="Znf_FYVE-rel"/>
</dbReference>
<organism evidence="7 8">
    <name type="scientific">Collybiopsis confluens</name>
    <dbReference type="NCBI Taxonomy" id="2823264"/>
    <lineage>
        <taxon>Eukaryota</taxon>
        <taxon>Fungi</taxon>
        <taxon>Dikarya</taxon>
        <taxon>Basidiomycota</taxon>
        <taxon>Agaricomycotina</taxon>
        <taxon>Agaricomycetes</taxon>
        <taxon>Agaricomycetidae</taxon>
        <taxon>Agaricales</taxon>
        <taxon>Marasmiineae</taxon>
        <taxon>Omphalotaceae</taxon>
        <taxon>Collybiopsis</taxon>
    </lineage>
</organism>
<dbReference type="Gene3D" id="3.30.40.10">
    <property type="entry name" value="Zinc/RING finger domain, C3HC4 (zinc finger)"/>
    <property type="match status" value="1"/>
</dbReference>
<protein>
    <recommendedName>
        <fullName evidence="6">FYVE-type domain-containing protein</fullName>
    </recommendedName>
</protein>
<dbReference type="Pfam" id="PF11464">
    <property type="entry name" value="Rbsn"/>
    <property type="match status" value="1"/>
</dbReference>
<feature type="domain" description="FYVE-type" evidence="6">
    <location>
        <begin position="377"/>
        <end position="487"/>
    </location>
</feature>
<dbReference type="PANTHER" id="PTHR13510">
    <property type="entry name" value="FYVE-FINGER-CONTAINING RAB5 EFFECTOR PROTEIN RABENOSYN-5-RELATED"/>
    <property type="match status" value="1"/>
</dbReference>
<dbReference type="PROSITE" id="PS50178">
    <property type="entry name" value="ZF_FYVE"/>
    <property type="match status" value="1"/>
</dbReference>
<dbReference type="InterPro" id="IPR052727">
    <property type="entry name" value="Rab4/Rab5_effector"/>
</dbReference>
<keyword evidence="1" id="KW-0479">Metal-binding</keyword>
<feature type="compositionally biased region" description="Basic and acidic residues" evidence="5">
    <location>
        <begin position="311"/>
        <end position="324"/>
    </location>
</feature>
<dbReference type="EMBL" id="JAACJN010000008">
    <property type="protein sequence ID" value="KAF5391743.1"/>
    <property type="molecule type" value="Genomic_DNA"/>
</dbReference>
<dbReference type="Gene3D" id="4.10.860.20">
    <property type="entry name" value="Rabenosyn, Rab binding domain"/>
    <property type="match status" value="1"/>
</dbReference>
<dbReference type="CDD" id="cd15737">
    <property type="entry name" value="FYVE2_Vac1p_like"/>
    <property type="match status" value="1"/>
</dbReference>
<feature type="compositionally biased region" description="Low complexity" evidence="5">
    <location>
        <begin position="176"/>
        <end position="189"/>
    </location>
</feature>
<evidence type="ECO:0000313" key="8">
    <source>
        <dbReference type="Proteomes" id="UP000518752"/>
    </source>
</evidence>
<dbReference type="AlphaFoldDB" id="A0A8H5HYE8"/>
<dbReference type="OrthoDB" id="166134at2759"/>
<keyword evidence="8" id="KW-1185">Reference proteome</keyword>
<dbReference type="Pfam" id="PF01363">
    <property type="entry name" value="FYVE"/>
    <property type="match status" value="1"/>
</dbReference>
<dbReference type="InterPro" id="IPR021565">
    <property type="entry name" value="Rbsn_Rab-bd"/>
</dbReference>
<dbReference type="InterPro" id="IPR011011">
    <property type="entry name" value="Znf_FYVE_PHD"/>
</dbReference>
<gene>
    <name evidence="7" type="ORF">D9757_001828</name>
</gene>
<accession>A0A8H5HYE8</accession>
<evidence type="ECO:0000256" key="4">
    <source>
        <dbReference type="PROSITE-ProRule" id="PRU00091"/>
    </source>
</evidence>
<dbReference type="SMART" id="SM00064">
    <property type="entry name" value="FYVE"/>
    <property type="match status" value="1"/>
</dbReference>
<dbReference type="GO" id="GO:0008270">
    <property type="term" value="F:zinc ion binding"/>
    <property type="evidence" value="ECO:0007669"/>
    <property type="project" value="UniProtKB-KW"/>
</dbReference>
<dbReference type="InterPro" id="IPR000306">
    <property type="entry name" value="Znf_FYVE"/>
</dbReference>
<name>A0A8H5HYE8_9AGAR</name>
<evidence type="ECO:0000256" key="1">
    <source>
        <dbReference type="ARBA" id="ARBA00022723"/>
    </source>
</evidence>
<keyword evidence="3" id="KW-0862">Zinc</keyword>
<evidence type="ECO:0000259" key="6">
    <source>
        <dbReference type="PROSITE" id="PS50178"/>
    </source>
</evidence>